<evidence type="ECO:0000313" key="11">
    <source>
        <dbReference type="RefSeq" id="XP_052132547.1"/>
    </source>
</evidence>
<sequence>MASNGTELSQQGVLEVPADVLGGSGTPLLIAKVTAMVVLGVASMLVGLLPIKLARWLRWSTESGEQAVKSTEDEPTSAPPTDSATLSLLLCGGGGVLLCTTLVQLLPEVRLQLHVLQRAGVLPETRVPAAELLLVAGFLALYLVEELVHRHLHNQAHDSEEPEAGHHHGGHGHSHVPVGAVDSNGKAQLGTAARGLLVVLGLSVHELLEGLAVGLERSPARVWALFVAVASHKFVISFCVGVQLVGMGSRAAFVCAYVGAFSFMSALGIALGMAATASEGAAAGATATLMQGVAAGTLLYVVFFEVLEPQRASRHAGIRQLMAVTAGFAAMFAIQLAVESVSE</sequence>
<comment type="subcellular location">
    <subcellularLocation>
        <location evidence="1">Membrane</location>
        <topology evidence="1">Multi-pass membrane protein</topology>
    </subcellularLocation>
</comment>
<evidence type="ECO:0000256" key="4">
    <source>
        <dbReference type="ARBA" id="ARBA00023136"/>
    </source>
</evidence>
<dbReference type="InterPro" id="IPR003689">
    <property type="entry name" value="ZIP"/>
</dbReference>
<feature type="transmembrane region" description="Helical" evidence="6">
    <location>
        <begin position="29"/>
        <end position="51"/>
    </location>
</feature>
<evidence type="ECO:0000256" key="5">
    <source>
        <dbReference type="SAM" id="MobiDB-lite"/>
    </source>
</evidence>
<feature type="transmembrane region" description="Helical" evidence="6">
    <location>
        <begin position="316"/>
        <end position="338"/>
    </location>
</feature>
<dbReference type="OrthoDB" id="448280at2759"/>
<keyword evidence="2 6" id="KW-0812">Transmembrane</keyword>
<name>A0A9C6XBB6_FRAOC</name>
<evidence type="ECO:0000313" key="9">
    <source>
        <dbReference type="RefSeq" id="XP_052132545.1"/>
    </source>
</evidence>
<keyword evidence="7" id="KW-1185">Reference proteome</keyword>
<evidence type="ECO:0000256" key="1">
    <source>
        <dbReference type="ARBA" id="ARBA00004141"/>
    </source>
</evidence>
<dbReference type="KEGG" id="foc:113210607"/>
<feature type="transmembrane region" description="Helical" evidence="6">
    <location>
        <begin position="196"/>
        <end position="215"/>
    </location>
</feature>
<dbReference type="KEGG" id="foc:127748597"/>
<accession>A0A9C6XBB6</accession>
<dbReference type="RefSeq" id="XP_052127405.1">
    <property type="nucleotide sequence ID" value="XM_052271445.1"/>
</dbReference>
<feature type="transmembrane region" description="Helical" evidence="6">
    <location>
        <begin position="281"/>
        <end position="304"/>
    </location>
</feature>
<dbReference type="GO" id="GO:0005886">
    <property type="term" value="C:plasma membrane"/>
    <property type="evidence" value="ECO:0007669"/>
    <property type="project" value="TreeGrafter"/>
</dbReference>
<gene>
    <name evidence="9 10 11" type="primary">LOC127748597</name>
    <name evidence="8" type="synonym">LOC113210607</name>
</gene>
<evidence type="ECO:0000313" key="10">
    <source>
        <dbReference type="RefSeq" id="XP_052132546.1"/>
    </source>
</evidence>
<dbReference type="Proteomes" id="UP000504606">
    <property type="component" value="Unplaced"/>
</dbReference>
<dbReference type="RefSeq" id="XP_052132545.1">
    <property type="nucleotide sequence ID" value="XM_052276585.1"/>
</dbReference>
<keyword evidence="4 6" id="KW-0472">Membrane</keyword>
<feature type="transmembrane region" description="Helical" evidence="6">
    <location>
        <begin position="252"/>
        <end position="275"/>
    </location>
</feature>
<protein>
    <submittedName>
        <fullName evidence="8 9">Zinc transporter ZIP1-like</fullName>
    </submittedName>
</protein>
<feature type="compositionally biased region" description="Basic and acidic residues" evidence="5">
    <location>
        <begin position="156"/>
        <end position="166"/>
    </location>
</feature>
<dbReference type="AlphaFoldDB" id="A0A9C6XBB6"/>
<dbReference type="PANTHER" id="PTHR11040:SF203">
    <property type="entry name" value="FI18611P1-RELATED"/>
    <property type="match status" value="1"/>
</dbReference>
<dbReference type="RefSeq" id="XP_052132546.1">
    <property type="nucleotide sequence ID" value="XM_052276586.1"/>
</dbReference>
<evidence type="ECO:0000313" key="7">
    <source>
        <dbReference type="Proteomes" id="UP000504606"/>
    </source>
</evidence>
<feature type="region of interest" description="Disordered" evidence="5">
    <location>
        <begin position="156"/>
        <end position="177"/>
    </location>
</feature>
<proteinExistence type="predicted"/>
<reference evidence="8 9" key="1">
    <citation type="submission" date="2025-04" db="UniProtKB">
        <authorList>
            <consortium name="RefSeq"/>
        </authorList>
    </citation>
    <scope>IDENTIFICATION</scope>
    <source>
        <tissue evidence="8 9">Whole organism</tissue>
    </source>
</reference>
<organism evidence="7 11">
    <name type="scientific">Frankliniella occidentalis</name>
    <name type="common">Western flower thrips</name>
    <name type="synonym">Euthrips occidentalis</name>
    <dbReference type="NCBI Taxonomy" id="133901"/>
    <lineage>
        <taxon>Eukaryota</taxon>
        <taxon>Metazoa</taxon>
        <taxon>Ecdysozoa</taxon>
        <taxon>Arthropoda</taxon>
        <taxon>Hexapoda</taxon>
        <taxon>Insecta</taxon>
        <taxon>Pterygota</taxon>
        <taxon>Neoptera</taxon>
        <taxon>Paraneoptera</taxon>
        <taxon>Thysanoptera</taxon>
        <taxon>Terebrantia</taxon>
        <taxon>Thripoidea</taxon>
        <taxon>Thripidae</taxon>
        <taxon>Frankliniella</taxon>
    </lineage>
</organism>
<evidence type="ECO:0000256" key="2">
    <source>
        <dbReference type="ARBA" id="ARBA00022692"/>
    </source>
</evidence>
<evidence type="ECO:0000256" key="6">
    <source>
        <dbReference type="SAM" id="Phobius"/>
    </source>
</evidence>
<dbReference type="GeneID" id="127748597"/>
<evidence type="ECO:0000256" key="3">
    <source>
        <dbReference type="ARBA" id="ARBA00022989"/>
    </source>
</evidence>
<evidence type="ECO:0000313" key="8">
    <source>
        <dbReference type="RefSeq" id="XP_052127405.1"/>
    </source>
</evidence>
<dbReference type="Pfam" id="PF02535">
    <property type="entry name" value="Zip"/>
    <property type="match status" value="1"/>
</dbReference>
<dbReference type="RefSeq" id="XP_052132547.1">
    <property type="nucleotide sequence ID" value="XM_052276587.1"/>
</dbReference>
<dbReference type="PANTHER" id="PTHR11040">
    <property type="entry name" value="ZINC/IRON TRANSPORTER"/>
    <property type="match status" value="1"/>
</dbReference>
<keyword evidence="3 6" id="KW-1133">Transmembrane helix</keyword>
<dbReference type="GO" id="GO:0005385">
    <property type="term" value="F:zinc ion transmembrane transporter activity"/>
    <property type="evidence" value="ECO:0007669"/>
    <property type="project" value="TreeGrafter"/>
</dbReference>
<feature type="transmembrane region" description="Helical" evidence="6">
    <location>
        <begin position="221"/>
        <end position="245"/>
    </location>
</feature>